<evidence type="ECO:0000313" key="10">
    <source>
        <dbReference type="Proteomes" id="UP000198823"/>
    </source>
</evidence>
<keyword evidence="3" id="KW-1003">Cell membrane</keyword>
<dbReference type="CDD" id="cd06261">
    <property type="entry name" value="TM_PBP2"/>
    <property type="match status" value="1"/>
</dbReference>
<keyword evidence="2 7" id="KW-0813">Transport</keyword>
<feature type="transmembrane region" description="Helical" evidence="7">
    <location>
        <begin position="20"/>
        <end position="44"/>
    </location>
</feature>
<dbReference type="PANTHER" id="PTHR30614">
    <property type="entry name" value="MEMBRANE COMPONENT OF AMINO ACID ABC TRANSPORTER"/>
    <property type="match status" value="1"/>
</dbReference>
<evidence type="ECO:0000256" key="1">
    <source>
        <dbReference type="ARBA" id="ARBA00004651"/>
    </source>
</evidence>
<dbReference type="PROSITE" id="PS50928">
    <property type="entry name" value="ABC_TM1"/>
    <property type="match status" value="1"/>
</dbReference>
<feature type="domain" description="ABC transmembrane type-1" evidence="8">
    <location>
        <begin position="21"/>
        <end position="219"/>
    </location>
</feature>
<dbReference type="NCBIfam" id="TIGR01726">
    <property type="entry name" value="HEQRo_perm_3TM"/>
    <property type="match status" value="1"/>
</dbReference>
<dbReference type="GO" id="GO:0022857">
    <property type="term" value="F:transmembrane transporter activity"/>
    <property type="evidence" value="ECO:0007669"/>
    <property type="project" value="InterPro"/>
</dbReference>
<evidence type="ECO:0000256" key="5">
    <source>
        <dbReference type="ARBA" id="ARBA00022989"/>
    </source>
</evidence>
<evidence type="ECO:0000259" key="8">
    <source>
        <dbReference type="PROSITE" id="PS50928"/>
    </source>
</evidence>
<dbReference type="GO" id="GO:0006865">
    <property type="term" value="P:amino acid transport"/>
    <property type="evidence" value="ECO:0007669"/>
    <property type="project" value="TreeGrafter"/>
</dbReference>
<evidence type="ECO:0000313" key="9">
    <source>
        <dbReference type="EMBL" id="SDE20928.1"/>
    </source>
</evidence>
<proteinExistence type="inferred from homology"/>
<feature type="transmembrane region" description="Helical" evidence="7">
    <location>
        <begin position="103"/>
        <end position="122"/>
    </location>
</feature>
<keyword evidence="4 7" id="KW-0812">Transmembrane</keyword>
<reference evidence="9 10" key="1">
    <citation type="submission" date="2016-10" db="EMBL/GenBank/DDBJ databases">
        <authorList>
            <person name="de Groot N.N."/>
        </authorList>
    </citation>
    <scope>NUCLEOTIDE SEQUENCE [LARGE SCALE GENOMIC DNA]</scope>
    <source>
        <strain evidence="9 10">CGMCC 1.6762</strain>
    </source>
</reference>
<comment type="subcellular location">
    <subcellularLocation>
        <location evidence="1 7">Cell membrane</location>
        <topology evidence="1 7">Multi-pass membrane protein</topology>
    </subcellularLocation>
</comment>
<name>A0A1G7B1C9_9BACL</name>
<evidence type="ECO:0000256" key="4">
    <source>
        <dbReference type="ARBA" id="ARBA00022692"/>
    </source>
</evidence>
<dbReference type="Pfam" id="PF00528">
    <property type="entry name" value="BPD_transp_1"/>
    <property type="match status" value="1"/>
</dbReference>
<dbReference type="EMBL" id="FNAR01000005">
    <property type="protein sequence ID" value="SDE20928.1"/>
    <property type="molecule type" value="Genomic_DNA"/>
</dbReference>
<dbReference type="AlphaFoldDB" id="A0A1G7B1C9"/>
<dbReference type="InterPro" id="IPR043429">
    <property type="entry name" value="ArtM/GltK/GlnP/TcyL/YhdX-like"/>
</dbReference>
<dbReference type="SUPFAM" id="SSF161098">
    <property type="entry name" value="MetI-like"/>
    <property type="match status" value="1"/>
</dbReference>
<dbReference type="InterPro" id="IPR010065">
    <property type="entry name" value="AA_ABC_transptr_permease_3TM"/>
</dbReference>
<dbReference type="Gene3D" id="1.10.3720.10">
    <property type="entry name" value="MetI-like"/>
    <property type="match status" value="1"/>
</dbReference>
<dbReference type="STRING" id="426756.SAMN04488126_1058"/>
<dbReference type="PANTHER" id="PTHR30614:SF45">
    <property type="entry name" value="L-CYSTINE TRANSPORT SYSTEM PERMEASE PROTEIN TCYL"/>
    <property type="match status" value="1"/>
</dbReference>
<evidence type="ECO:0000256" key="3">
    <source>
        <dbReference type="ARBA" id="ARBA00022475"/>
    </source>
</evidence>
<organism evidence="9 10">
    <name type="scientific">Bhargavaea beijingensis</name>
    <dbReference type="NCBI Taxonomy" id="426756"/>
    <lineage>
        <taxon>Bacteria</taxon>
        <taxon>Bacillati</taxon>
        <taxon>Bacillota</taxon>
        <taxon>Bacilli</taxon>
        <taxon>Bacillales</taxon>
        <taxon>Caryophanaceae</taxon>
        <taxon>Bhargavaea</taxon>
    </lineage>
</organism>
<dbReference type="InterPro" id="IPR000515">
    <property type="entry name" value="MetI-like"/>
</dbReference>
<dbReference type="RefSeq" id="WP_245696880.1">
    <property type="nucleotide sequence ID" value="NZ_FNAR01000005.1"/>
</dbReference>
<sequence length="237" mass="26380">MQQGLNIHFMIDTFFVALSGVPVTLFVTAVALLIAIPAGFLLALSRVNEIPVIRQITMVYVSFVRGTPIIVQIFITYASVPLILTALFEKYGIQANIYDIHPIWYAFIVFSFSTTAILSEVFRSSLGTVDRGQLEAAQSVGLTSFQAFRRILIPQALVSALPNLATATVNLIKATSLGYAMSLQEITLKAKVAANAGYHYIEAYIDIFLVYLILCSLVEFAFKWYERRASRYKVHHA</sequence>
<accession>A0A1G7B1C9</accession>
<feature type="transmembrane region" description="Helical" evidence="7">
    <location>
        <begin position="203"/>
        <end position="222"/>
    </location>
</feature>
<gene>
    <name evidence="9" type="ORF">SAMN04488126_1058</name>
</gene>
<comment type="similarity">
    <text evidence="7">Belongs to the binding-protein-dependent transport system permease family.</text>
</comment>
<dbReference type="Proteomes" id="UP000198823">
    <property type="component" value="Unassembled WGS sequence"/>
</dbReference>
<protein>
    <submittedName>
        <fullName evidence="9">Amino acid ABC transporter membrane protein 2, PAAT family (TC 3.A.1.3.-)</fullName>
    </submittedName>
</protein>
<feature type="transmembrane region" description="Helical" evidence="7">
    <location>
        <begin position="56"/>
        <end position="83"/>
    </location>
</feature>
<keyword evidence="5 7" id="KW-1133">Transmembrane helix</keyword>
<dbReference type="GO" id="GO:0043190">
    <property type="term" value="C:ATP-binding cassette (ABC) transporter complex"/>
    <property type="evidence" value="ECO:0007669"/>
    <property type="project" value="InterPro"/>
</dbReference>
<evidence type="ECO:0000256" key="7">
    <source>
        <dbReference type="RuleBase" id="RU363032"/>
    </source>
</evidence>
<evidence type="ECO:0000256" key="6">
    <source>
        <dbReference type="ARBA" id="ARBA00023136"/>
    </source>
</evidence>
<feature type="transmembrane region" description="Helical" evidence="7">
    <location>
        <begin position="151"/>
        <end position="172"/>
    </location>
</feature>
<evidence type="ECO:0000256" key="2">
    <source>
        <dbReference type="ARBA" id="ARBA00022448"/>
    </source>
</evidence>
<keyword evidence="6 7" id="KW-0472">Membrane</keyword>
<dbReference type="InterPro" id="IPR035906">
    <property type="entry name" value="MetI-like_sf"/>
</dbReference>